<feature type="transmembrane region" description="Helical" evidence="2">
    <location>
        <begin position="12"/>
        <end position="34"/>
    </location>
</feature>
<proteinExistence type="predicted"/>
<name>A0ABS8NP20_9BACT</name>
<organism evidence="3 4">
    <name type="scientific">Rhodopirellula halodulae</name>
    <dbReference type="NCBI Taxonomy" id="2894198"/>
    <lineage>
        <taxon>Bacteria</taxon>
        <taxon>Pseudomonadati</taxon>
        <taxon>Planctomycetota</taxon>
        <taxon>Planctomycetia</taxon>
        <taxon>Pirellulales</taxon>
        <taxon>Pirellulaceae</taxon>
        <taxon>Rhodopirellula</taxon>
    </lineage>
</organism>
<sequence>MRTSWFDAVSSLFLTLTLMLSAVVGVLFLLWCLLSDEVQRQSEPVAKVRMVRASSGIRIDQPFDTPTEEEVDALKPLDLQTALDSVVAVARLPGLTESLDPNSLDPRGGASGLEGRAPVGSAGPDLSSGETEASVPRHERWQIDWQAKDLGEYARQLEHFEIELGVIGGDQHGMDLAKGFASSLRARRLSDPSQEGRLYFMWTHASPLKEFEHRLLNQAGISTNGRFVLKFIPPALEAELAKLELEFAQNAGHDSVEEIEKTVFVSVATANGFEFRVVAQRYQ</sequence>
<evidence type="ECO:0000256" key="2">
    <source>
        <dbReference type="SAM" id="Phobius"/>
    </source>
</evidence>
<gene>
    <name evidence="3" type="ORF">LOC71_23425</name>
</gene>
<evidence type="ECO:0000256" key="1">
    <source>
        <dbReference type="SAM" id="MobiDB-lite"/>
    </source>
</evidence>
<evidence type="ECO:0000313" key="4">
    <source>
        <dbReference type="Proteomes" id="UP001430306"/>
    </source>
</evidence>
<comment type="caution">
    <text evidence="3">The sequence shown here is derived from an EMBL/GenBank/DDBJ whole genome shotgun (WGS) entry which is preliminary data.</text>
</comment>
<dbReference type="EMBL" id="JAJKFW010000064">
    <property type="protein sequence ID" value="MCC9645240.1"/>
    <property type="molecule type" value="Genomic_DNA"/>
</dbReference>
<protein>
    <submittedName>
        <fullName evidence="3">Uncharacterized protein</fullName>
    </submittedName>
</protein>
<keyword evidence="4" id="KW-1185">Reference proteome</keyword>
<feature type="region of interest" description="Disordered" evidence="1">
    <location>
        <begin position="98"/>
        <end position="137"/>
    </location>
</feature>
<keyword evidence="2" id="KW-0812">Transmembrane</keyword>
<reference evidence="3" key="1">
    <citation type="submission" date="2021-11" db="EMBL/GenBank/DDBJ databases">
        <title>Genome sequence.</title>
        <authorList>
            <person name="Sun Q."/>
        </authorList>
    </citation>
    <scope>NUCLEOTIDE SEQUENCE</scope>
    <source>
        <strain evidence="3">JC740</strain>
    </source>
</reference>
<dbReference type="RefSeq" id="WP_230276874.1">
    <property type="nucleotide sequence ID" value="NZ_JAJKFW010000064.1"/>
</dbReference>
<keyword evidence="2" id="KW-0472">Membrane</keyword>
<evidence type="ECO:0000313" key="3">
    <source>
        <dbReference type="EMBL" id="MCC9645240.1"/>
    </source>
</evidence>
<accession>A0ABS8NP20</accession>
<keyword evidence="2" id="KW-1133">Transmembrane helix</keyword>
<dbReference type="Proteomes" id="UP001430306">
    <property type="component" value="Unassembled WGS sequence"/>
</dbReference>